<comment type="caution">
    <text evidence="1">The sequence shown here is derived from an EMBL/GenBank/DDBJ whole genome shotgun (WGS) entry which is preliminary data.</text>
</comment>
<organism evidence="1">
    <name type="scientific">bioreactor metagenome</name>
    <dbReference type="NCBI Taxonomy" id="1076179"/>
    <lineage>
        <taxon>unclassified sequences</taxon>
        <taxon>metagenomes</taxon>
        <taxon>ecological metagenomes</taxon>
    </lineage>
</organism>
<sequence>MLRHVTPHLQTRVDLPFNTYFQLTNVTCPADVILDGAHLYGLVIGVVDPVRFNERLEITAFIGIFLRMTFQVSTDAEASHQVAVSFVFNHRPVVLTV</sequence>
<reference evidence="1" key="1">
    <citation type="submission" date="2019-08" db="EMBL/GenBank/DDBJ databases">
        <authorList>
            <person name="Kucharzyk K."/>
            <person name="Murdoch R.W."/>
            <person name="Higgins S."/>
            <person name="Loffler F."/>
        </authorList>
    </citation>
    <scope>NUCLEOTIDE SEQUENCE</scope>
</reference>
<gene>
    <name evidence="1" type="ORF">SDC9_190791</name>
</gene>
<dbReference type="AlphaFoldDB" id="A0A645HXJ7"/>
<evidence type="ECO:0000313" key="1">
    <source>
        <dbReference type="EMBL" id="MPN43232.1"/>
    </source>
</evidence>
<accession>A0A645HXJ7</accession>
<protein>
    <submittedName>
        <fullName evidence="1">Uncharacterized protein</fullName>
    </submittedName>
</protein>
<dbReference type="EMBL" id="VSSQ01101501">
    <property type="protein sequence ID" value="MPN43232.1"/>
    <property type="molecule type" value="Genomic_DNA"/>
</dbReference>
<proteinExistence type="predicted"/>
<name>A0A645HXJ7_9ZZZZ</name>